<feature type="compositionally biased region" description="Basic and acidic residues" evidence="7">
    <location>
        <begin position="134"/>
        <end position="145"/>
    </location>
</feature>
<keyword evidence="3" id="KW-0964">Secreted</keyword>
<evidence type="ECO:0000256" key="5">
    <source>
        <dbReference type="ARBA" id="ARBA00023157"/>
    </source>
</evidence>
<dbReference type="EMBL" id="AJFE02089205">
    <property type="status" value="NOT_ANNOTATED_CDS"/>
    <property type="molecule type" value="Genomic_DNA"/>
</dbReference>
<evidence type="ECO:0000256" key="3">
    <source>
        <dbReference type="ARBA" id="ARBA00022525"/>
    </source>
</evidence>
<dbReference type="Bgee" id="ENSPPAG00000036014">
    <property type="expression patterns" value="Expressed in cerebellum and 5 other cell types or tissues"/>
</dbReference>
<feature type="region of interest" description="Disordered" evidence="7">
    <location>
        <begin position="104"/>
        <end position="170"/>
    </location>
</feature>
<keyword evidence="6" id="KW-0340">Growth factor binding</keyword>
<dbReference type="PROSITE" id="PS51257">
    <property type="entry name" value="PROKAR_LIPOPROTEIN"/>
    <property type="match status" value="1"/>
</dbReference>
<evidence type="ECO:0000256" key="6">
    <source>
        <dbReference type="ARBA" id="ARBA00023183"/>
    </source>
</evidence>
<comment type="subcellular location">
    <subcellularLocation>
        <location evidence="1">Secreted</location>
    </subcellularLocation>
</comment>
<keyword evidence="4 8" id="KW-0732">Signal</keyword>
<accession>A0A2R9B852</accession>
<dbReference type="Pfam" id="PF06473">
    <property type="entry name" value="FGF-BP1"/>
    <property type="match status" value="2"/>
</dbReference>
<evidence type="ECO:0000313" key="9">
    <source>
        <dbReference type="Ensembl" id="ENSPPAP00000025773.1"/>
    </source>
</evidence>
<evidence type="ECO:0008006" key="11">
    <source>
        <dbReference type="Google" id="ProtNLM"/>
    </source>
</evidence>
<dbReference type="EMBL" id="AJFE02089204">
    <property type="status" value="NOT_ANNOTATED_CDS"/>
    <property type="molecule type" value="Genomic_DNA"/>
</dbReference>
<dbReference type="PANTHER" id="PTHR15258:SF3">
    <property type="entry name" value="FIBROBLAST GROWTH FACTOR-BINDING PROTEIN 3"/>
    <property type="match status" value="1"/>
</dbReference>
<proteinExistence type="inferred from homology"/>
<keyword evidence="5" id="KW-1015">Disulfide bond</keyword>
<organism evidence="9 10">
    <name type="scientific">Pan paniscus</name>
    <name type="common">Pygmy chimpanzee</name>
    <name type="synonym">Bonobo</name>
    <dbReference type="NCBI Taxonomy" id="9597"/>
    <lineage>
        <taxon>Eukaryota</taxon>
        <taxon>Metazoa</taxon>
        <taxon>Chordata</taxon>
        <taxon>Craniata</taxon>
        <taxon>Vertebrata</taxon>
        <taxon>Euteleostomi</taxon>
        <taxon>Mammalia</taxon>
        <taxon>Eutheria</taxon>
        <taxon>Euarchontoglires</taxon>
        <taxon>Primates</taxon>
        <taxon>Haplorrhini</taxon>
        <taxon>Catarrhini</taxon>
        <taxon>Hominidae</taxon>
        <taxon>Pan</taxon>
    </lineage>
</organism>
<reference evidence="9 10" key="1">
    <citation type="journal article" date="2012" name="Nature">
        <title>The bonobo genome compared with the chimpanzee and human genomes.</title>
        <authorList>
            <person name="Prufer K."/>
            <person name="Munch K."/>
            <person name="Hellmann I."/>
            <person name="Akagi K."/>
            <person name="Miller J.R."/>
            <person name="Walenz B."/>
            <person name="Koren S."/>
            <person name="Sutton G."/>
            <person name="Kodira C."/>
            <person name="Winer R."/>
            <person name="Knight J.R."/>
            <person name="Mullikin J.C."/>
            <person name="Meader S.J."/>
            <person name="Ponting C.P."/>
            <person name="Lunter G."/>
            <person name="Higashino S."/>
            <person name="Hobolth A."/>
            <person name="Dutheil J."/>
            <person name="Karakoc E."/>
            <person name="Alkan C."/>
            <person name="Sajjadian S."/>
            <person name="Catacchio C.R."/>
            <person name="Ventura M."/>
            <person name="Marques-Bonet T."/>
            <person name="Eichler E.E."/>
            <person name="Andre C."/>
            <person name="Atencia R."/>
            <person name="Mugisha L."/>
            <person name="Junhold J."/>
            <person name="Patterson N."/>
            <person name="Siebauer M."/>
            <person name="Good J.M."/>
            <person name="Fischer A."/>
            <person name="Ptak S.E."/>
            <person name="Lachmann M."/>
            <person name="Symer D.E."/>
            <person name="Mailund T."/>
            <person name="Schierup M.H."/>
            <person name="Andres A.M."/>
            <person name="Kelso J."/>
            <person name="Paabo S."/>
        </authorList>
    </citation>
    <scope>NUCLEOTIDE SEQUENCE [LARGE SCALE GENOMIC DNA]</scope>
</reference>
<dbReference type="GeneTree" id="ENSGT00940000154372"/>
<dbReference type="GO" id="GO:0007267">
    <property type="term" value="P:cell-cell signaling"/>
    <property type="evidence" value="ECO:0007669"/>
    <property type="project" value="TreeGrafter"/>
</dbReference>
<reference evidence="9" key="2">
    <citation type="submission" date="2025-08" db="UniProtKB">
        <authorList>
            <consortium name="Ensembl"/>
        </authorList>
    </citation>
    <scope>IDENTIFICATION</scope>
</reference>
<feature type="signal peptide" evidence="8">
    <location>
        <begin position="1"/>
        <end position="26"/>
    </location>
</feature>
<keyword evidence="10" id="KW-1185">Reference proteome</keyword>
<dbReference type="GO" id="GO:0005576">
    <property type="term" value="C:extracellular region"/>
    <property type="evidence" value="ECO:0007669"/>
    <property type="project" value="UniProtKB-SubCell"/>
</dbReference>
<dbReference type="OMA" id="NACKGEK"/>
<reference evidence="9" key="3">
    <citation type="submission" date="2025-09" db="UniProtKB">
        <authorList>
            <consortium name="Ensembl"/>
        </authorList>
    </citation>
    <scope>IDENTIFICATION</scope>
</reference>
<evidence type="ECO:0000256" key="7">
    <source>
        <dbReference type="SAM" id="MobiDB-lite"/>
    </source>
</evidence>
<dbReference type="STRING" id="9597.ENSPPAP00000025773"/>
<dbReference type="InterPro" id="IPR010510">
    <property type="entry name" value="FGF1-bd"/>
</dbReference>
<feature type="compositionally biased region" description="Pro residues" evidence="7">
    <location>
        <begin position="122"/>
        <end position="133"/>
    </location>
</feature>
<dbReference type="EMBL" id="AJFE02089206">
    <property type="status" value="NOT_ANNOTATED_CDS"/>
    <property type="molecule type" value="Genomic_DNA"/>
</dbReference>
<protein>
    <recommendedName>
        <fullName evidence="11">Fibroblast growth factor binding protein 3</fullName>
    </recommendedName>
</protein>
<feature type="chain" id="PRO_5015345102" description="Fibroblast growth factor binding protein 3" evidence="8">
    <location>
        <begin position="27"/>
        <end position="194"/>
    </location>
</feature>
<dbReference type="Proteomes" id="UP000240080">
    <property type="component" value="Chromosome 10"/>
</dbReference>
<evidence type="ECO:0000256" key="4">
    <source>
        <dbReference type="ARBA" id="ARBA00022729"/>
    </source>
</evidence>
<name>A0A2R9B852_PANPA</name>
<evidence type="ECO:0000313" key="10">
    <source>
        <dbReference type="Proteomes" id="UP000240080"/>
    </source>
</evidence>
<dbReference type="GO" id="GO:0019838">
    <property type="term" value="F:growth factor binding"/>
    <property type="evidence" value="ECO:0007669"/>
    <property type="project" value="UniProtKB-KW"/>
</dbReference>
<evidence type="ECO:0000256" key="8">
    <source>
        <dbReference type="SAM" id="SignalP"/>
    </source>
</evidence>
<feature type="region of interest" description="Disordered" evidence="7">
    <location>
        <begin position="32"/>
        <end position="51"/>
    </location>
</feature>
<dbReference type="PANTHER" id="PTHR15258">
    <property type="entry name" value="FGF BINDING PROTEIN-RELATED"/>
    <property type="match status" value="1"/>
</dbReference>
<dbReference type="Ensembl" id="ENSPPAT00000048603.1">
    <property type="protein sequence ID" value="ENSPPAP00000025773.1"/>
    <property type="gene ID" value="ENSPPAG00000036014.1"/>
</dbReference>
<evidence type="ECO:0000256" key="2">
    <source>
        <dbReference type="ARBA" id="ARBA00008326"/>
    </source>
</evidence>
<comment type="similarity">
    <text evidence="2">Belongs to the fibroblast growth factor-binding protein family.</text>
</comment>
<sequence length="194" mass="20673">MSPPRLRASLSPSLLLLLSGCLLAAARREKGAASNVAEPVPGPTGGSSGRFLSPEQHTCSWQLLLPAPEAAAGSELALRCQSPDGARHQCAYRGHPERCAAYAARRANRGRTRERAPGPAAGTPPPQSAPPKENPSERKTIEGKRKAALVPNEERPMGTGPDPDGLDGNAELTETYCAEKWHSLCNFFVNFWNG</sequence>
<dbReference type="AlphaFoldDB" id="A0A2R9B852"/>
<evidence type="ECO:0000256" key="1">
    <source>
        <dbReference type="ARBA" id="ARBA00004613"/>
    </source>
</evidence>